<comment type="subunit">
    <text evidence="3">Homodimer.</text>
</comment>
<dbReference type="NCBIfam" id="TIGR00021">
    <property type="entry name" value="rpiA"/>
    <property type="match status" value="1"/>
</dbReference>
<evidence type="ECO:0000313" key="5">
    <source>
        <dbReference type="Proteomes" id="UP000295499"/>
    </source>
</evidence>
<dbReference type="HAMAP" id="MF_00170">
    <property type="entry name" value="Rib_5P_isom_A"/>
    <property type="match status" value="1"/>
</dbReference>
<dbReference type="FunFam" id="3.40.50.1360:FF:000001">
    <property type="entry name" value="Ribose-5-phosphate isomerase A"/>
    <property type="match status" value="1"/>
</dbReference>
<proteinExistence type="inferred from homology"/>
<comment type="similarity">
    <text evidence="3">Belongs to the ribose 5-phosphate isomerase family.</text>
</comment>
<evidence type="ECO:0000313" key="4">
    <source>
        <dbReference type="EMBL" id="TDO22317.1"/>
    </source>
</evidence>
<dbReference type="Gene3D" id="3.40.50.1360">
    <property type="match status" value="1"/>
</dbReference>
<dbReference type="EC" id="5.3.1.6" evidence="3"/>
<dbReference type="GO" id="GO:0009052">
    <property type="term" value="P:pentose-phosphate shunt, non-oxidative branch"/>
    <property type="evidence" value="ECO:0007669"/>
    <property type="project" value="UniProtKB-UniRule"/>
</dbReference>
<comment type="caution">
    <text evidence="4">The sequence shown here is derived from an EMBL/GenBank/DDBJ whole genome shotgun (WGS) entry which is preliminary data.</text>
</comment>
<feature type="binding site" evidence="3">
    <location>
        <position position="115"/>
    </location>
    <ligand>
        <name>substrate</name>
    </ligand>
</feature>
<keyword evidence="5" id="KW-1185">Reference proteome</keyword>
<protein>
    <recommendedName>
        <fullName evidence="3">Ribose-5-phosphate isomerase A</fullName>
        <ecNumber evidence="3">5.3.1.6</ecNumber>
    </recommendedName>
    <alternativeName>
        <fullName evidence="3">Phosphoriboisomerase A</fullName>
        <shortName evidence="3">PRI</shortName>
    </alternativeName>
</protein>
<dbReference type="InterPro" id="IPR037171">
    <property type="entry name" value="NagB/RpiA_transferase-like"/>
</dbReference>
<dbReference type="NCBIfam" id="NF001924">
    <property type="entry name" value="PRK00702.1"/>
    <property type="match status" value="1"/>
</dbReference>
<dbReference type="GO" id="GO:0006014">
    <property type="term" value="P:D-ribose metabolic process"/>
    <property type="evidence" value="ECO:0007669"/>
    <property type="project" value="TreeGrafter"/>
</dbReference>
<dbReference type="InterPro" id="IPR020672">
    <property type="entry name" value="Ribose5P_isomerase_typA_subgr"/>
</dbReference>
<dbReference type="Pfam" id="PF06026">
    <property type="entry name" value="Rib_5-P_isom_A"/>
    <property type="match status" value="1"/>
</dbReference>
<reference evidence="4 5" key="1">
    <citation type="submission" date="2019-03" db="EMBL/GenBank/DDBJ databases">
        <title>Genomic Encyclopedia of Archaeal and Bacterial Type Strains, Phase II (KMG-II): from individual species to whole genera.</title>
        <authorList>
            <person name="Goeker M."/>
        </authorList>
    </citation>
    <scope>NUCLEOTIDE SEQUENCE [LARGE SCALE GENOMIC DNA]</scope>
    <source>
        <strain evidence="4 5">DSM 19034</strain>
    </source>
</reference>
<feature type="binding site" evidence="3">
    <location>
        <begin position="88"/>
        <end position="91"/>
    </location>
    <ligand>
        <name>substrate</name>
    </ligand>
</feature>
<comment type="pathway">
    <text evidence="3">Carbohydrate degradation; pentose phosphate pathway; D-ribose 5-phosphate from D-ribulose 5-phosphate (non-oxidative stage): step 1/1.</text>
</comment>
<dbReference type="UniPathway" id="UPA00115">
    <property type="reaction ID" value="UER00412"/>
</dbReference>
<dbReference type="PANTHER" id="PTHR11934">
    <property type="entry name" value="RIBOSE-5-PHOSPHATE ISOMERASE"/>
    <property type="match status" value="1"/>
</dbReference>
<keyword evidence="2 3" id="KW-0413">Isomerase</keyword>
<dbReference type="GO" id="GO:0004751">
    <property type="term" value="F:ribose-5-phosphate isomerase activity"/>
    <property type="evidence" value="ECO:0007669"/>
    <property type="project" value="UniProtKB-UniRule"/>
</dbReference>
<dbReference type="CDD" id="cd01398">
    <property type="entry name" value="RPI_A"/>
    <property type="match status" value="1"/>
</dbReference>
<sequence length="217" mass="23202">MAALEAVKFVKDNDIIGLGTGSTAYYAIMEIGNLVAKGLKVQCVPTSVHTENLAKSLNIPLLELQDVNAIDVTIDGADEFTTGLQLIKGGGGALFREKIVASLTKMEIIIADGAKKVELLGKFKVPVEVVPLALTYAIQQIEALGGTAELRKKSGEVFVTDNRNYILDADFGLIQDPALLAEQLNQIEGVLAHGLFIGLTSMIIVGHGENTTVYHRN</sequence>
<dbReference type="EMBL" id="SNWM01000002">
    <property type="protein sequence ID" value="TDO22317.1"/>
    <property type="molecule type" value="Genomic_DNA"/>
</dbReference>
<evidence type="ECO:0000256" key="1">
    <source>
        <dbReference type="ARBA" id="ARBA00001713"/>
    </source>
</evidence>
<accession>A0A4R6IJW8</accession>
<gene>
    <name evidence="3" type="primary">rpiA</name>
    <name evidence="4" type="ORF">CLV32_1284</name>
</gene>
<organism evidence="4 5">
    <name type="scientific">Pedobacter duraquae</name>
    <dbReference type="NCBI Taxonomy" id="425511"/>
    <lineage>
        <taxon>Bacteria</taxon>
        <taxon>Pseudomonadati</taxon>
        <taxon>Bacteroidota</taxon>
        <taxon>Sphingobacteriia</taxon>
        <taxon>Sphingobacteriales</taxon>
        <taxon>Sphingobacteriaceae</taxon>
        <taxon>Pedobacter</taxon>
    </lineage>
</organism>
<name>A0A4R6IJW8_9SPHI</name>
<dbReference type="PANTHER" id="PTHR11934:SF0">
    <property type="entry name" value="RIBOSE-5-PHOSPHATE ISOMERASE"/>
    <property type="match status" value="1"/>
</dbReference>
<feature type="active site" description="Proton acceptor" evidence="3">
    <location>
        <position position="97"/>
    </location>
</feature>
<dbReference type="GO" id="GO:0005829">
    <property type="term" value="C:cytosol"/>
    <property type="evidence" value="ECO:0007669"/>
    <property type="project" value="TreeGrafter"/>
</dbReference>
<dbReference type="OrthoDB" id="5870696at2"/>
<dbReference type="Proteomes" id="UP000295499">
    <property type="component" value="Unassembled WGS sequence"/>
</dbReference>
<comment type="function">
    <text evidence="3">Catalyzes the reversible conversion of ribose-5-phosphate to ribulose 5-phosphate.</text>
</comment>
<feature type="binding site" evidence="3">
    <location>
        <begin position="75"/>
        <end position="78"/>
    </location>
    <ligand>
        <name>substrate</name>
    </ligand>
</feature>
<comment type="catalytic activity">
    <reaction evidence="1 3">
        <text>aldehydo-D-ribose 5-phosphate = D-ribulose 5-phosphate</text>
        <dbReference type="Rhea" id="RHEA:14657"/>
        <dbReference type="ChEBI" id="CHEBI:58121"/>
        <dbReference type="ChEBI" id="CHEBI:58273"/>
        <dbReference type="EC" id="5.3.1.6"/>
    </reaction>
</comment>
<evidence type="ECO:0000256" key="3">
    <source>
        <dbReference type="HAMAP-Rule" id="MF_00170"/>
    </source>
</evidence>
<dbReference type="Gene3D" id="3.30.70.260">
    <property type="match status" value="1"/>
</dbReference>
<dbReference type="AlphaFoldDB" id="A0A4R6IJW8"/>
<dbReference type="SUPFAM" id="SSF75445">
    <property type="entry name" value="D-ribose-5-phosphate isomerase (RpiA), lid domain"/>
    <property type="match status" value="1"/>
</dbReference>
<dbReference type="SUPFAM" id="SSF100950">
    <property type="entry name" value="NagB/RpiA/CoA transferase-like"/>
    <property type="match status" value="1"/>
</dbReference>
<dbReference type="InterPro" id="IPR004788">
    <property type="entry name" value="Ribose5P_isomerase_type_A"/>
</dbReference>
<evidence type="ECO:0000256" key="2">
    <source>
        <dbReference type="ARBA" id="ARBA00023235"/>
    </source>
</evidence>
<feature type="binding site" evidence="3">
    <location>
        <begin position="20"/>
        <end position="23"/>
    </location>
    <ligand>
        <name>substrate</name>
    </ligand>
</feature>